<dbReference type="Pfam" id="PF04978">
    <property type="entry name" value="MST"/>
    <property type="match status" value="1"/>
</dbReference>
<dbReference type="Gene3D" id="1.20.120.450">
    <property type="entry name" value="dinb family like domain"/>
    <property type="match status" value="1"/>
</dbReference>
<evidence type="ECO:0000313" key="2">
    <source>
        <dbReference type="Proteomes" id="UP000295573"/>
    </source>
</evidence>
<protein>
    <submittedName>
        <fullName evidence="1">Uncharacterized protein DUF664</fullName>
    </submittedName>
</protein>
<dbReference type="InterPro" id="IPR034660">
    <property type="entry name" value="DinB/YfiT-like"/>
</dbReference>
<comment type="caution">
    <text evidence="1">The sequence shown here is derived from an EMBL/GenBank/DDBJ whole genome shotgun (WGS) entry which is preliminary data.</text>
</comment>
<reference evidence="1 2" key="1">
    <citation type="journal article" date="2015" name="Stand. Genomic Sci.">
        <title>Genomic Encyclopedia of Bacterial and Archaeal Type Strains, Phase III: the genomes of soil and plant-associated and newly described type strains.</title>
        <authorList>
            <person name="Whitman W.B."/>
            <person name="Woyke T."/>
            <person name="Klenk H.P."/>
            <person name="Zhou Y."/>
            <person name="Lilburn T.G."/>
            <person name="Beck B.J."/>
            <person name="De Vos P."/>
            <person name="Vandamme P."/>
            <person name="Eisen J.A."/>
            <person name="Garrity G."/>
            <person name="Hugenholtz P."/>
            <person name="Kyrpides N.C."/>
        </authorList>
    </citation>
    <scope>NUCLEOTIDE SEQUENCE [LARGE SCALE GENOMIC DNA]</scope>
    <source>
        <strain evidence="1 2">VKM Ac-2541</strain>
    </source>
</reference>
<dbReference type="Proteomes" id="UP000295573">
    <property type="component" value="Unassembled WGS sequence"/>
</dbReference>
<dbReference type="SUPFAM" id="SSF109854">
    <property type="entry name" value="DinB/YfiT-like putative metalloenzymes"/>
    <property type="match status" value="1"/>
</dbReference>
<dbReference type="InterPro" id="IPR007061">
    <property type="entry name" value="MST-like"/>
</dbReference>
<proteinExistence type="predicted"/>
<organism evidence="1 2">
    <name type="scientific">Kribbella antiqua</name>
    <dbReference type="NCBI Taxonomy" id="2512217"/>
    <lineage>
        <taxon>Bacteria</taxon>
        <taxon>Bacillati</taxon>
        <taxon>Actinomycetota</taxon>
        <taxon>Actinomycetes</taxon>
        <taxon>Propionibacteriales</taxon>
        <taxon>Kribbellaceae</taxon>
        <taxon>Kribbella</taxon>
    </lineage>
</organism>
<gene>
    <name evidence="1" type="ORF">EV646_1244</name>
</gene>
<dbReference type="RefSeq" id="WP_199237536.1">
    <property type="nucleotide sequence ID" value="NZ_SLWR01000024.1"/>
</dbReference>
<dbReference type="AlphaFoldDB" id="A0A4R2I106"/>
<sequence>MSAAQEFDINARTEAPLHGSEVAILRGSLAYQRDTLRWKCSGLTEEQLAQQCPPTNMTLGGLMKHLSLVESQWFDHWFRDAGFAPPFDTVDWDLIENDWEFESARDDTPEELRALFDEAVSRSDAVIDEALTRGGLDEESVLTSPKTGETFTLRWILVHMIEEYARHNGHADLIRESIDGQTG</sequence>
<name>A0A4R2I106_9ACTN</name>
<accession>A0A4R2I106</accession>
<dbReference type="EMBL" id="SLWR01000024">
    <property type="protein sequence ID" value="TCO37326.1"/>
    <property type="molecule type" value="Genomic_DNA"/>
</dbReference>
<keyword evidence="2" id="KW-1185">Reference proteome</keyword>
<evidence type="ECO:0000313" key="1">
    <source>
        <dbReference type="EMBL" id="TCO37326.1"/>
    </source>
</evidence>